<keyword evidence="5" id="KW-0808">Transferase</keyword>
<dbReference type="AlphaFoldDB" id="A0A2H0WZ97"/>
<dbReference type="PANTHER" id="PTHR43584">
    <property type="entry name" value="NUCLEOTIDYL TRANSFERASE"/>
    <property type="match status" value="1"/>
</dbReference>
<dbReference type="InterPro" id="IPR029044">
    <property type="entry name" value="Nucleotide-diphossugar_trans"/>
</dbReference>
<dbReference type="InterPro" id="IPR001451">
    <property type="entry name" value="Hexapep"/>
</dbReference>
<evidence type="ECO:0000256" key="5">
    <source>
        <dbReference type="ARBA" id="ARBA00022679"/>
    </source>
</evidence>
<dbReference type="SUPFAM" id="SSF51161">
    <property type="entry name" value="Trimeric LpxA-like enzymes"/>
    <property type="match status" value="1"/>
</dbReference>
<evidence type="ECO:0000256" key="7">
    <source>
        <dbReference type="ARBA" id="ARBA00023268"/>
    </source>
</evidence>
<feature type="domain" description="Nucleotidyl transferase" evidence="11">
    <location>
        <begin position="3"/>
        <end position="204"/>
    </location>
</feature>
<evidence type="ECO:0000259" key="11">
    <source>
        <dbReference type="Pfam" id="PF00483"/>
    </source>
</evidence>
<dbReference type="InterPro" id="IPR011004">
    <property type="entry name" value="Trimer_LpxA-like_sf"/>
</dbReference>
<evidence type="ECO:0000313" key="12">
    <source>
        <dbReference type="EMBL" id="PIS17278.1"/>
    </source>
</evidence>
<dbReference type="Gene3D" id="3.90.550.10">
    <property type="entry name" value="Spore Coat Polysaccharide Biosynthesis Protein SpsA, Chain A"/>
    <property type="match status" value="1"/>
</dbReference>
<dbReference type="Gene3D" id="2.160.10.10">
    <property type="entry name" value="Hexapeptide repeat proteins"/>
    <property type="match status" value="1"/>
</dbReference>
<name>A0A2H0WZ97_9BACT</name>
<comment type="similarity">
    <text evidence="4">In the N-terminal section; belongs to the N-acetylglucosamine-1-phosphate uridyltransferase family.</text>
</comment>
<comment type="caution">
    <text evidence="12">The sequence shown here is derived from an EMBL/GenBank/DDBJ whole genome shotgun (WGS) entry which is preliminary data.</text>
</comment>
<dbReference type="SUPFAM" id="SSF53448">
    <property type="entry name" value="Nucleotide-diphospho-sugar transferases"/>
    <property type="match status" value="1"/>
</dbReference>
<reference evidence="13" key="1">
    <citation type="submission" date="2017-09" db="EMBL/GenBank/DDBJ databases">
        <title>Depth-based differentiation of microbial function through sediment-hosted aquifers and enrichment of novel symbionts in the deep terrestrial subsurface.</title>
        <authorList>
            <person name="Probst A.J."/>
            <person name="Ladd B."/>
            <person name="Jarett J.K."/>
            <person name="Geller-Mcgrath D.E."/>
            <person name="Sieber C.M.K."/>
            <person name="Emerson J.B."/>
            <person name="Anantharaman K."/>
            <person name="Thomas B.C."/>
            <person name="Malmstrom R."/>
            <person name="Stieglmeier M."/>
            <person name="Klingl A."/>
            <person name="Woyke T."/>
            <person name="Ryan C.M."/>
            <person name="Banfield J.F."/>
        </authorList>
    </citation>
    <scope>NUCLEOTIDE SEQUENCE [LARGE SCALE GENOMIC DNA]</scope>
</reference>
<dbReference type="InterPro" id="IPR005835">
    <property type="entry name" value="NTP_transferase_dom"/>
</dbReference>
<comment type="pathway">
    <text evidence="2">Nucleotide-sugar biosynthesis; UDP-N-acetyl-alpha-D-glucosamine biosynthesis; UDP-N-acetyl-alpha-D-glucosamine from N-acetyl-alpha-D-glucosamine 1-phosphate: step 1/1.</text>
</comment>
<dbReference type="EMBL" id="PEZD01000034">
    <property type="protein sequence ID" value="PIS17278.1"/>
    <property type="molecule type" value="Genomic_DNA"/>
</dbReference>
<dbReference type="GO" id="GO:0019134">
    <property type="term" value="F:glucosamine-1-phosphate N-acetyltransferase activity"/>
    <property type="evidence" value="ECO:0007669"/>
    <property type="project" value="UniProtKB-EC"/>
</dbReference>
<dbReference type="Pfam" id="PF14602">
    <property type="entry name" value="Hexapep_2"/>
    <property type="match status" value="2"/>
</dbReference>
<evidence type="ECO:0000256" key="10">
    <source>
        <dbReference type="ARBA" id="ARBA00048493"/>
    </source>
</evidence>
<dbReference type="InterPro" id="IPR050065">
    <property type="entry name" value="GlmU-like"/>
</dbReference>
<evidence type="ECO:0000256" key="1">
    <source>
        <dbReference type="ARBA" id="ARBA00005166"/>
    </source>
</evidence>
<comment type="catalytic activity">
    <reaction evidence="9">
        <text>alpha-D-glucosamine 1-phosphate + acetyl-CoA = N-acetyl-alpha-D-glucosamine 1-phosphate + CoA + H(+)</text>
        <dbReference type="Rhea" id="RHEA:13725"/>
        <dbReference type="ChEBI" id="CHEBI:15378"/>
        <dbReference type="ChEBI" id="CHEBI:57287"/>
        <dbReference type="ChEBI" id="CHEBI:57288"/>
        <dbReference type="ChEBI" id="CHEBI:57776"/>
        <dbReference type="ChEBI" id="CHEBI:58516"/>
        <dbReference type="EC" id="2.3.1.157"/>
    </reaction>
</comment>
<comment type="pathway">
    <text evidence="1">Nucleotide-sugar biosynthesis; UDP-N-acetyl-alpha-D-glucosamine biosynthesis; N-acetyl-alpha-D-glucosamine 1-phosphate from alpha-D-glucosamine 6-phosphate (route II): step 2/2.</text>
</comment>
<dbReference type="PANTHER" id="PTHR43584:SF8">
    <property type="entry name" value="N-ACETYLMURAMATE ALPHA-1-PHOSPHATE URIDYLYLTRANSFERASE"/>
    <property type="match status" value="1"/>
</dbReference>
<accession>A0A2H0WZ97</accession>
<evidence type="ECO:0000256" key="6">
    <source>
        <dbReference type="ARBA" id="ARBA00022695"/>
    </source>
</evidence>
<keyword evidence="8" id="KW-0012">Acyltransferase</keyword>
<comment type="similarity">
    <text evidence="3">In the C-terminal section; belongs to the transferase hexapeptide repeat family.</text>
</comment>
<dbReference type="Proteomes" id="UP000229675">
    <property type="component" value="Unassembled WGS sequence"/>
</dbReference>
<sequence>MQAVILAAGESSRCWPINQGHKSQVKIMGKPLVYWTIKGLAKKGIKDIIIIAKPDSKLNGELGPLSAELGVRLSFVVQEKPLGTGDAISRASDLIQEPFFVFWPYKIQSEDMVEKILAKRQEGYEAVLIGTKTATPWDYGILKLEGERVVEIVEKPKSGQEPSSMKVVGTYFLSSDFFEYYQKVKHHPTDFVDALNLYIKEKKTGFVALEKEPPPLKYCWEFLAIFKTLLESKEFSQSIAPTASLGKNVVIDGNVHIGENVNIGAGTVISGPCFIGDNCKIGANNVLRGPVNLEKDIVTGAFTEIKNCLIQKGTHFHSGYFGDSVIGENCRFGAGFITANRRIDRGSIKSLVKGKKIDTSLTYFGMVVGHNSCFGIKSGTMPGVLVGSNCLIGPGTLVFENIEDETTLYTQFKNIVKKRE</sequence>
<evidence type="ECO:0000256" key="8">
    <source>
        <dbReference type="ARBA" id="ARBA00023315"/>
    </source>
</evidence>
<proteinExistence type="inferred from homology"/>
<dbReference type="GO" id="GO:0003977">
    <property type="term" value="F:UDP-N-acetylglucosamine diphosphorylase activity"/>
    <property type="evidence" value="ECO:0007669"/>
    <property type="project" value="UniProtKB-EC"/>
</dbReference>
<evidence type="ECO:0000256" key="3">
    <source>
        <dbReference type="ARBA" id="ARBA00007707"/>
    </source>
</evidence>
<keyword evidence="7" id="KW-0511">Multifunctional enzyme</keyword>
<organism evidence="12 13">
    <name type="scientific">Candidatus Nealsonbacteria bacterium CG09_land_8_20_14_0_10_42_14</name>
    <dbReference type="NCBI Taxonomy" id="1974707"/>
    <lineage>
        <taxon>Bacteria</taxon>
        <taxon>Candidatus Nealsoniibacteriota</taxon>
    </lineage>
</organism>
<evidence type="ECO:0000256" key="9">
    <source>
        <dbReference type="ARBA" id="ARBA00048247"/>
    </source>
</evidence>
<dbReference type="Pfam" id="PF00132">
    <property type="entry name" value="Hexapep"/>
    <property type="match status" value="1"/>
</dbReference>
<gene>
    <name evidence="12" type="ORF">COT59_01495</name>
</gene>
<keyword evidence="6" id="KW-0548">Nucleotidyltransferase</keyword>
<evidence type="ECO:0000256" key="2">
    <source>
        <dbReference type="ARBA" id="ARBA00005208"/>
    </source>
</evidence>
<evidence type="ECO:0000313" key="13">
    <source>
        <dbReference type="Proteomes" id="UP000229675"/>
    </source>
</evidence>
<comment type="catalytic activity">
    <reaction evidence="10">
        <text>N-acetyl-alpha-D-glucosamine 1-phosphate + UTP + H(+) = UDP-N-acetyl-alpha-D-glucosamine + diphosphate</text>
        <dbReference type="Rhea" id="RHEA:13509"/>
        <dbReference type="ChEBI" id="CHEBI:15378"/>
        <dbReference type="ChEBI" id="CHEBI:33019"/>
        <dbReference type="ChEBI" id="CHEBI:46398"/>
        <dbReference type="ChEBI" id="CHEBI:57705"/>
        <dbReference type="ChEBI" id="CHEBI:57776"/>
        <dbReference type="EC" id="2.7.7.23"/>
    </reaction>
</comment>
<evidence type="ECO:0000256" key="4">
    <source>
        <dbReference type="ARBA" id="ARBA00007947"/>
    </source>
</evidence>
<protein>
    <recommendedName>
        <fullName evidence="11">Nucleotidyl transferase domain-containing protein</fullName>
    </recommendedName>
</protein>
<dbReference type="Pfam" id="PF00483">
    <property type="entry name" value="NTP_transferase"/>
    <property type="match status" value="1"/>
</dbReference>